<protein>
    <submittedName>
        <fullName evidence="2">Uncharacterized protein</fullName>
    </submittedName>
</protein>
<evidence type="ECO:0000313" key="2">
    <source>
        <dbReference type="EMBL" id="KAJ3654393.1"/>
    </source>
</evidence>
<organism evidence="2 3">
    <name type="scientific">Zophobas morio</name>
    <dbReference type="NCBI Taxonomy" id="2755281"/>
    <lineage>
        <taxon>Eukaryota</taxon>
        <taxon>Metazoa</taxon>
        <taxon>Ecdysozoa</taxon>
        <taxon>Arthropoda</taxon>
        <taxon>Hexapoda</taxon>
        <taxon>Insecta</taxon>
        <taxon>Pterygota</taxon>
        <taxon>Neoptera</taxon>
        <taxon>Endopterygota</taxon>
        <taxon>Coleoptera</taxon>
        <taxon>Polyphaga</taxon>
        <taxon>Cucujiformia</taxon>
        <taxon>Tenebrionidae</taxon>
        <taxon>Zophobas</taxon>
    </lineage>
</organism>
<feature type="compositionally biased region" description="Basic residues" evidence="1">
    <location>
        <begin position="28"/>
        <end position="41"/>
    </location>
</feature>
<evidence type="ECO:0000256" key="1">
    <source>
        <dbReference type="SAM" id="MobiDB-lite"/>
    </source>
</evidence>
<name>A0AA38IFW1_9CUCU</name>
<sequence length="148" mass="16853">MQGLPKRAVLRRVRPCLASWRGGDRCAAGRRGRRAPTRHSHVPAGANTSVYPTFAQRNDGNTPEQCIAMRPRAKEINKRGIVRARRKMQRRNASDAGGRCRTVARCAESNNDKMEGYYSKTWGFVWSDVLDLRTSPHFKKIYKDANCY</sequence>
<keyword evidence="3" id="KW-1185">Reference proteome</keyword>
<evidence type="ECO:0000313" key="3">
    <source>
        <dbReference type="Proteomes" id="UP001168821"/>
    </source>
</evidence>
<dbReference type="Proteomes" id="UP001168821">
    <property type="component" value="Unassembled WGS sequence"/>
</dbReference>
<feature type="compositionally biased region" description="Polar residues" evidence="1">
    <location>
        <begin position="46"/>
        <end position="55"/>
    </location>
</feature>
<dbReference type="AlphaFoldDB" id="A0AA38IFW1"/>
<accession>A0AA38IFW1</accession>
<dbReference type="EMBL" id="JALNTZ010000004">
    <property type="protein sequence ID" value="KAJ3654393.1"/>
    <property type="molecule type" value="Genomic_DNA"/>
</dbReference>
<reference evidence="2" key="1">
    <citation type="journal article" date="2023" name="G3 (Bethesda)">
        <title>Whole genome assemblies of Zophobas morio and Tenebrio molitor.</title>
        <authorList>
            <person name="Kaur S."/>
            <person name="Stinson S.A."/>
            <person name="diCenzo G.C."/>
        </authorList>
    </citation>
    <scope>NUCLEOTIDE SEQUENCE</scope>
    <source>
        <strain evidence="2">QUZm001</strain>
    </source>
</reference>
<gene>
    <name evidence="2" type="ORF">Zmor_013583</name>
</gene>
<feature type="region of interest" description="Disordered" evidence="1">
    <location>
        <begin position="27"/>
        <end position="55"/>
    </location>
</feature>
<comment type="caution">
    <text evidence="2">The sequence shown here is derived from an EMBL/GenBank/DDBJ whole genome shotgun (WGS) entry which is preliminary data.</text>
</comment>
<proteinExistence type="predicted"/>